<feature type="signal peptide" evidence="1">
    <location>
        <begin position="1"/>
        <end position="24"/>
    </location>
</feature>
<dbReference type="RefSeq" id="WP_053782499.1">
    <property type="nucleotide sequence ID" value="NZ_LITU01000070.1"/>
</dbReference>
<keyword evidence="3" id="KW-1185">Reference proteome</keyword>
<keyword evidence="1" id="KW-0732">Signal</keyword>
<evidence type="ECO:0000256" key="1">
    <source>
        <dbReference type="SAM" id="SignalP"/>
    </source>
</evidence>
<name>A0A0M9BKR2_9BACL</name>
<evidence type="ECO:0000313" key="3">
    <source>
        <dbReference type="Proteomes" id="UP000037688"/>
    </source>
</evidence>
<dbReference type="Proteomes" id="UP000037688">
    <property type="component" value="Unassembled WGS sequence"/>
</dbReference>
<reference evidence="2 3" key="1">
    <citation type="submission" date="2015-08" db="EMBL/GenBank/DDBJ databases">
        <title>Draft genome sequence of cellulolytic and xylanolytic Paenibacillus sp. A59, isolated from a decaying forest soil from Patagonia, Argentina.</title>
        <authorList>
            <person name="Ghio S."/>
            <person name="Caceres A.M."/>
            <person name="Talia P."/>
            <person name="Grasso D."/>
            <person name="Campos E."/>
        </authorList>
    </citation>
    <scope>NUCLEOTIDE SEQUENCE [LARGE SCALE GENOMIC DNA]</scope>
    <source>
        <strain evidence="2 3">A59</strain>
    </source>
</reference>
<dbReference type="EMBL" id="LITU01000070">
    <property type="protein sequence ID" value="KOY14320.1"/>
    <property type="molecule type" value="Genomic_DNA"/>
</dbReference>
<sequence length="227" mass="24690">MKKKIVALSLATVLAAVPVSSAFASTSENPLLVNQQTSITSISLTAEQQDQLTENLNALSIIDKYVTLNDDNFYELDEEALNYVGQEVFDSYSRGMALTNEALANNLVKIENGQLVSNMPAVVKSLKNDQGTIQPFASAESYWWGINFKLSNQESKTLAYNIKTQANWATAIFGLTGILNPPALLIAVITQFGATAFVNELEYNTNSLGVNVDVSYVGTVSMYPRAT</sequence>
<dbReference type="PATRIC" id="fig|1705561.3.peg.4202"/>
<evidence type="ECO:0000313" key="2">
    <source>
        <dbReference type="EMBL" id="KOY14320.1"/>
    </source>
</evidence>
<feature type="chain" id="PRO_5005832261" evidence="1">
    <location>
        <begin position="25"/>
        <end position="227"/>
    </location>
</feature>
<organism evidence="2 3">
    <name type="scientific">Paenibacillus xylanivorans</name>
    <dbReference type="NCBI Taxonomy" id="1705561"/>
    <lineage>
        <taxon>Bacteria</taxon>
        <taxon>Bacillati</taxon>
        <taxon>Bacillota</taxon>
        <taxon>Bacilli</taxon>
        <taxon>Bacillales</taxon>
        <taxon>Paenibacillaceae</taxon>
        <taxon>Paenibacillus</taxon>
    </lineage>
</organism>
<dbReference type="OrthoDB" id="2983459at2"/>
<protein>
    <submittedName>
        <fullName evidence="2">Uncharacterized protein</fullName>
    </submittedName>
</protein>
<accession>A0A0M9BKR2</accession>
<gene>
    <name evidence="2" type="ORF">AMS66_20175</name>
</gene>
<comment type="caution">
    <text evidence="2">The sequence shown here is derived from an EMBL/GenBank/DDBJ whole genome shotgun (WGS) entry which is preliminary data.</text>
</comment>
<dbReference type="AlphaFoldDB" id="A0A0M9BKR2"/>
<proteinExistence type="predicted"/>